<evidence type="ECO:0000313" key="2">
    <source>
        <dbReference type="EMBL" id="QMU97380.1"/>
    </source>
</evidence>
<dbReference type="SUPFAM" id="SSF53756">
    <property type="entry name" value="UDP-Glycosyltransferase/glycogen phosphorylase"/>
    <property type="match status" value="1"/>
</dbReference>
<reference evidence="2 3" key="1">
    <citation type="journal article" date="2020" name="Front. Microbiol.">
        <title>Design of Bacterial Strain-Specific qPCR Assays Using NGS Data and Publicly Available Resources and Its Application to Track Biocontrol Strains.</title>
        <authorList>
            <person name="Hernandez I."/>
            <person name="Sant C."/>
            <person name="Martinez R."/>
            <person name="Fernandez C."/>
        </authorList>
    </citation>
    <scope>NUCLEOTIDE SEQUENCE [LARGE SCALE GENOMIC DNA]</scope>
    <source>
        <strain evidence="2 3">B24</strain>
    </source>
</reference>
<evidence type="ECO:0000259" key="1">
    <source>
        <dbReference type="Pfam" id="PF13524"/>
    </source>
</evidence>
<sequence length="329" mass="36514">MRILVVSPGFHGYASAIGRTLASFGHDARVHVYDRAAGPVGRAGMRAVLNHPRSALAIRTRRALTARAIAAVRESRPDAVIVIRGDLLGGEWWEQLDHLSMPRVTWFYDELRRMRYDEGLLDEIGPLATYSPIDAKDLAERGLDSHHVPLGFDALQPISARDVRGVSFIGARYPGREHVLRSLAAHGVDVVAFGRDWSRHPVDVLRSGQFTHPGVRAERELPRSLAYGAMQGSAATMNLHGDQDGFTMRTFEAAGVGGVQICDRSDVSEHYDVGTELLTFAHLDELVELCRRTTRDVGWADGLRVQGQRRTLAEHTLAHRLRRLEGLWA</sequence>
<dbReference type="AlphaFoldDB" id="A0A7D8A901"/>
<dbReference type="InterPro" id="IPR055259">
    <property type="entry name" value="YkvP/CgeB_Glyco_trans-like"/>
</dbReference>
<feature type="domain" description="Spore protein YkvP/CgeB glycosyl transferase-like" evidence="1">
    <location>
        <begin position="176"/>
        <end position="325"/>
    </location>
</feature>
<dbReference type="GO" id="GO:0016740">
    <property type="term" value="F:transferase activity"/>
    <property type="evidence" value="ECO:0007669"/>
    <property type="project" value="UniProtKB-KW"/>
</dbReference>
<dbReference type="EMBL" id="CP043732">
    <property type="protein sequence ID" value="QMU97380.1"/>
    <property type="molecule type" value="Genomic_DNA"/>
</dbReference>
<dbReference type="Proteomes" id="UP000515708">
    <property type="component" value="Chromosome"/>
</dbReference>
<name>A0A7D8A901_9MICO</name>
<organism evidence="2 3">
    <name type="scientific">Microbacterium esteraromaticum</name>
    <dbReference type="NCBI Taxonomy" id="57043"/>
    <lineage>
        <taxon>Bacteria</taxon>
        <taxon>Bacillati</taxon>
        <taxon>Actinomycetota</taxon>
        <taxon>Actinomycetes</taxon>
        <taxon>Micrococcales</taxon>
        <taxon>Microbacteriaceae</taxon>
        <taxon>Microbacterium</taxon>
    </lineage>
</organism>
<gene>
    <name evidence="2" type="ORF">FVO59_09255</name>
</gene>
<dbReference type="Pfam" id="PF13524">
    <property type="entry name" value="Glyco_trans_1_2"/>
    <property type="match status" value="1"/>
</dbReference>
<keyword evidence="2" id="KW-0808">Transferase</keyword>
<proteinExistence type="predicted"/>
<protein>
    <submittedName>
        <fullName evidence="2">Glycosyltransferase</fullName>
    </submittedName>
</protein>
<accession>A0A7D8A901</accession>
<evidence type="ECO:0000313" key="3">
    <source>
        <dbReference type="Proteomes" id="UP000515708"/>
    </source>
</evidence>